<dbReference type="PANTHER" id="PTHR43861">
    <property type="entry name" value="TRANS-ACONITATE 2-METHYLTRANSFERASE-RELATED"/>
    <property type="match status" value="1"/>
</dbReference>
<organism evidence="2">
    <name type="scientific">Oppiella nova</name>
    <dbReference type="NCBI Taxonomy" id="334625"/>
    <lineage>
        <taxon>Eukaryota</taxon>
        <taxon>Metazoa</taxon>
        <taxon>Ecdysozoa</taxon>
        <taxon>Arthropoda</taxon>
        <taxon>Chelicerata</taxon>
        <taxon>Arachnida</taxon>
        <taxon>Acari</taxon>
        <taxon>Acariformes</taxon>
        <taxon>Sarcoptiformes</taxon>
        <taxon>Oribatida</taxon>
        <taxon>Brachypylina</taxon>
        <taxon>Oppioidea</taxon>
        <taxon>Oppiidae</taxon>
        <taxon>Oppiella</taxon>
    </lineage>
</organism>
<dbReference type="InterPro" id="IPR013216">
    <property type="entry name" value="Methyltransf_11"/>
</dbReference>
<proteinExistence type="predicted"/>
<dbReference type="CDD" id="cd02440">
    <property type="entry name" value="AdoMet_MTases"/>
    <property type="match status" value="1"/>
</dbReference>
<dbReference type="Pfam" id="PF08241">
    <property type="entry name" value="Methyltransf_11"/>
    <property type="match status" value="1"/>
</dbReference>
<dbReference type="OrthoDB" id="6483039at2759"/>
<dbReference type="PANTHER" id="PTHR43861:SF1">
    <property type="entry name" value="TRANS-ACONITATE 2-METHYLTRANSFERASE"/>
    <property type="match status" value="1"/>
</dbReference>
<keyword evidence="3" id="KW-1185">Reference proteome</keyword>
<reference evidence="2" key="1">
    <citation type="submission" date="2020-11" db="EMBL/GenBank/DDBJ databases">
        <authorList>
            <person name="Tran Van P."/>
        </authorList>
    </citation>
    <scope>NUCLEOTIDE SEQUENCE</scope>
</reference>
<dbReference type="AlphaFoldDB" id="A0A7R9M2Z7"/>
<gene>
    <name evidence="2" type="ORF">ONB1V03_LOCUS9082</name>
</gene>
<evidence type="ECO:0000313" key="3">
    <source>
        <dbReference type="Proteomes" id="UP000728032"/>
    </source>
</evidence>
<dbReference type="EMBL" id="OC920345">
    <property type="protein sequence ID" value="CAD7652421.1"/>
    <property type="molecule type" value="Genomic_DNA"/>
</dbReference>
<dbReference type="InterPro" id="IPR029063">
    <property type="entry name" value="SAM-dependent_MTases_sf"/>
</dbReference>
<dbReference type="SUPFAM" id="SSF53335">
    <property type="entry name" value="S-adenosyl-L-methionine-dependent methyltransferases"/>
    <property type="match status" value="1"/>
</dbReference>
<accession>A0A7R9M2Z7</accession>
<feature type="domain" description="Methyltransferase type 11" evidence="1">
    <location>
        <begin position="44"/>
        <end position="146"/>
    </location>
</feature>
<evidence type="ECO:0000259" key="1">
    <source>
        <dbReference type="Pfam" id="PF08241"/>
    </source>
</evidence>
<protein>
    <recommendedName>
        <fullName evidence="1">Methyltransferase type 11 domain-containing protein</fullName>
    </recommendedName>
</protein>
<name>A0A7R9M2Z7_9ACAR</name>
<evidence type="ECO:0000313" key="2">
    <source>
        <dbReference type="EMBL" id="CAD7652421.1"/>
    </source>
</evidence>
<dbReference type="EMBL" id="CAJPVJ010005520">
    <property type="protein sequence ID" value="CAG2169608.1"/>
    <property type="molecule type" value="Genomic_DNA"/>
</dbReference>
<dbReference type="Gene3D" id="3.40.50.150">
    <property type="entry name" value="Vaccinia Virus protein VP39"/>
    <property type="match status" value="1"/>
</dbReference>
<sequence>MDIDAKLYHRICVAETKDGKNFVNKIRSDMPQKQIDNRSIKLCLDIGCGPGNVTKIVADTLNCDMLVGVDIDPNMIAFAKQNYLAKNIAYVRQDFGAPWESLAPQVRQLEGRVDIVYSSHTLQWITRRDNVADNIRRLLAPGARAYLSYAGEPYYKDLVTNGFVRAIFWLLVWVGWLRSEPEHEQRAQYARAFEKGGLKIVSHERYDGSHK</sequence>
<dbReference type="GO" id="GO:0008757">
    <property type="term" value="F:S-adenosylmethionine-dependent methyltransferase activity"/>
    <property type="evidence" value="ECO:0007669"/>
    <property type="project" value="InterPro"/>
</dbReference>
<dbReference type="Proteomes" id="UP000728032">
    <property type="component" value="Unassembled WGS sequence"/>
</dbReference>